<feature type="repeat" description="WD" evidence="3">
    <location>
        <begin position="1325"/>
        <end position="1367"/>
    </location>
</feature>
<keyword evidence="1 3" id="KW-0853">WD repeat</keyword>
<feature type="repeat" description="WD" evidence="3">
    <location>
        <begin position="1368"/>
        <end position="1409"/>
    </location>
</feature>
<evidence type="ECO:0000256" key="3">
    <source>
        <dbReference type="PROSITE-ProRule" id="PRU00221"/>
    </source>
</evidence>
<dbReference type="SUPFAM" id="SSF52540">
    <property type="entry name" value="P-loop containing nucleoside triphosphate hydrolases"/>
    <property type="match status" value="1"/>
</dbReference>
<dbReference type="EMBL" id="JARGDH010000005">
    <property type="protein sequence ID" value="KAL0266869.1"/>
    <property type="molecule type" value="Genomic_DNA"/>
</dbReference>
<dbReference type="PROSITE" id="PS00678">
    <property type="entry name" value="WD_REPEATS_1"/>
    <property type="match status" value="3"/>
</dbReference>
<dbReference type="PROSITE" id="PS50294">
    <property type="entry name" value="WD_REPEATS_REGION"/>
    <property type="match status" value="7"/>
</dbReference>
<dbReference type="PANTHER" id="PTHR19871">
    <property type="entry name" value="BETA TRANSDUCIN-RELATED PROTEIN"/>
    <property type="match status" value="1"/>
</dbReference>
<dbReference type="InterPro" id="IPR027417">
    <property type="entry name" value="P-loop_NTPase"/>
</dbReference>
<proteinExistence type="predicted"/>
<dbReference type="CDD" id="cd00200">
    <property type="entry name" value="WD40"/>
    <property type="match status" value="2"/>
</dbReference>
<dbReference type="SMART" id="SM00320">
    <property type="entry name" value="WD40"/>
    <property type="match status" value="13"/>
</dbReference>
<feature type="repeat" description="WD" evidence="3">
    <location>
        <begin position="1160"/>
        <end position="1201"/>
    </location>
</feature>
<accession>A0AAW2HAT1</accession>
<dbReference type="Pfam" id="PF25469">
    <property type="entry name" value="WHD_NWD1"/>
    <property type="match status" value="1"/>
</dbReference>
<dbReference type="PRINTS" id="PR00320">
    <property type="entry name" value="GPROTEINBRPT"/>
</dbReference>
<feature type="repeat" description="WD" evidence="3">
    <location>
        <begin position="1283"/>
        <end position="1324"/>
    </location>
</feature>
<sequence length="1590" mass="177737">MTDQEVVNDVLHGIFNKKRWSRPRIVKVFIASTKDDFIEERRQLLEVIGPDLHNQLDTLGIEVEMVDIHYGTRHNAVFDSELLEFQKSEIRHCFQVSRGCFLLCLIGDKYDVGPLHRTVEKAAFEELVSKCRSRAEDVALLEKYYAANGSEYLLQQPREIDEEWKEAHLALWKIFRQNGHARKSVLEEQLIYGLEIDRDCRENVIAVTRTWKDVVEEEDADETFYSRERRGVEDLRAFVDEKIPEENNFKYSVPWSKDGIDTDVEEHENYISEFTEVVSARLHELISRHIKQDPEVKARNKNIQEVYNEVVAHMSFNEKLNAGRESRWTGSDFLSKVKNLMVASYQAGESNRHPPIILYGSHMSGKSSLINEIYLNCSDWLSKDCCRVLRCANITPRSSYNLELVRIISHQLSYVLNEPFLPKDASFDPLYVNNWFQTLLRKVEESSDKILVILIDDLHRLNPLDSDIVAALSWIPISLPYNVHIICTTSLPIEVLKLTPVQRERFKVSECLLEIPAKTPLEEHAKKFETRFDEFEKYFGKAAAARLCNLISSTEFGLSETEILEIAMPTNDITDIASLEEGQFNFTTLAAAKCVLGDLLLEKQMSGKMLLLWRHSLIKEIARKRYGIPQDILKAVHAEVANLFFLEFTKNEEKPPAEEVEAPEPTGETKETPFQSAPHVVDVTYNIRHVEEAWLHLLNAGSHVGLKQLCVCNFDMALACVQTISVSYLRSLLEHVRSVILDRDLELVYYTVRKSSHVLTRDALQLPTQFICWLRSVSEESGDIVSQMITSAMAWCDGYTEPLLVPLNGWLQAPLPLQIKSLQCPGGVRLMEPTPSSQHLVIVPQTGDPQLWHIMTNALVHTFKGHSGPVSCLTVTKQLPYLISGSEDTSIIVWDLKTFALKLKITEHIAPVLSLCVALNNSVIVSGGEDSRIIVTSLTTGDVIIKIDHHRGPVTSVKVTSTTDVLVSGSADGTICLWSLENKVTLLNTMQMASPVVMMSLTDDSVFILACCEDNQLYLRTLATGTELHTLRGLKTNVQCIGLAYDNRRAVVGGADGRVYIFDLHSGLITRAINSHTQSVTGVKVTDKDDFLITAGGTKVTFWSFRQEEALMKKPTGPRPHTGHITSLCVSRDGTLAATGGTDCLVNIWHLNSHELQCTMDGHLFSVTSVALAANSLFAVSGSEDHTARVWGLTLGLVVSVFRGHQATVTIVQVMLDSRRVISCDRLGNISIWLADDATHLQTLSGSAGKCLAVSSNMKYAVCAQTETSLRIWSLVRDDEKYTVSHSEEISCFVITADNTMVITGSKDQSLKVWQLSGGKLTQVLVGHTDHVTCVAVSVTNKSQVISGSKDANLIVWDIITGADLYTLTGHLGYVTCVQLSADGTLAVSGSEDKSIIVWDVQKGRMLSSLALHIPILGLCMASDASRIAVHLVESTSLPIVCLHNTPATYVKLPSYVAPAKDPTPDLRPTAGLKRPMRRLLKKEVSLDTYTWQKKYGHLTSNIMMAAVDERLKRRFSVSASMEEISKIPNQGSQQLGPEQAALAQSQHFDQLEALWNKRSPPRRRLQLSKQSSRQSDPPTPLEEDPGLSD</sequence>
<dbReference type="Gene3D" id="3.40.50.300">
    <property type="entry name" value="P-loop containing nucleotide triphosphate hydrolases"/>
    <property type="match status" value="1"/>
</dbReference>
<feature type="domain" description="NWD1/2-like winged helix-turn-helix" evidence="5">
    <location>
        <begin position="526"/>
        <end position="627"/>
    </location>
</feature>
<dbReference type="EMBL" id="JARGDH010000005">
    <property type="protein sequence ID" value="KAL0266870.1"/>
    <property type="molecule type" value="Genomic_DNA"/>
</dbReference>
<reference evidence="6" key="1">
    <citation type="journal article" date="2024" name="Gigascience">
        <title>Chromosome-level genome of the poultry shaft louse Menopon gallinae provides insight into the host-switching and adaptive evolution of parasitic lice.</title>
        <authorList>
            <person name="Xu Y."/>
            <person name="Ma L."/>
            <person name="Liu S."/>
            <person name="Liang Y."/>
            <person name="Liu Q."/>
            <person name="He Z."/>
            <person name="Tian L."/>
            <person name="Duan Y."/>
            <person name="Cai W."/>
            <person name="Li H."/>
            <person name="Song F."/>
        </authorList>
    </citation>
    <scope>NUCLEOTIDE SEQUENCE</scope>
    <source>
        <strain evidence="6">Cailab_2023a</strain>
    </source>
</reference>
<dbReference type="InterPro" id="IPR015943">
    <property type="entry name" value="WD40/YVTN_repeat-like_dom_sf"/>
</dbReference>
<feature type="repeat" description="WD" evidence="3">
    <location>
        <begin position="1118"/>
        <end position="1159"/>
    </location>
</feature>
<dbReference type="InterPro" id="IPR011047">
    <property type="entry name" value="Quinoprotein_ADH-like_sf"/>
</dbReference>
<feature type="repeat" description="WD" evidence="3">
    <location>
        <begin position="947"/>
        <end position="988"/>
    </location>
</feature>
<dbReference type="SUPFAM" id="SSF50998">
    <property type="entry name" value="Quinoprotein alcohol dehydrogenase-like"/>
    <property type="match status" value="1"/>
</dbReference>
<dbReference type="InterPro" id="IPR020472">
    <property type="entry name" value="WD40_PAC1"/>
</dbReference>
<keyword evidence="2" id="KW-0677">Repeat</keyword>
<protein>
    <recommendedName>
        <fullName evidence="5">NWD1/2-like winged helix-turn-helix domain-containing protein</fullName>
    </recommendedName>
</protein>
<name>A0AAW2HAT1_9NEOP</name>
<dbReference type="InterPro" id="IPR001680">
    <property type="entry name" value="WD40_rpt"/>
</dbReference>
<evidence type="ECO:0000256" key="4">
    <source>
        <dbReference type="SAM" id="MobiDB-lite"/>
    </source>
</evidence>
<evidence type="ECO:0000259" key="5">
    <source>
        <dbReference type="Pfam" id="PF25469"/>
    </source>
</evidence>
<feature type="region of interest" description="Disordered" evidence="4">
    <location>
        <begin position="1555"/>
        <end position="1590"/>
    </location>
</feature>
<feature type="repeat" description="WD" evidence="3">
    <location>
        <begin position="863"/>
        <end position="898"/>
    </location>
</feature>
<dbReference type="Gene3D" id="2.130.10.10">
    <property type="entry name" value="YVTN repeat-like/Quinoprotein amine dehydrogenase"/>
    <property type="match status" value="4"/>
</dbReference>
<dbReference type="PANTHER" id="PTHR19871:SF28">
    <property type="entry name" value="AAA+ ATPASE DOMAIN-CONTAINING PROTEIN"/>
    <property type="match status" value="1"/>
</dbReference>
<evidence type="ECO:0000256" key="1">
    <source>
        <dbReference type="ARBA" id="ARBA00022574"/>
    </source>
</evidence>
<gene>
    <name evidence="6" type="ORF">PYX00_009303</name>
</gene>
<organism evidence="6">
    <name type="scientific">Menopon gallinae</name>
    <name type="common">poultry shaft louse</name>
    <dbReference type="NCBI Taxonomy" id="328185"/>
    <lineage>
        <taxon>Eukaryota</taxon>
        <taxon>Metazoa</taxon>
        <taxon>Ecdysozoa</taxon>
        <taxon>Arthropoda</taxon>
        <taxon>Hexapoda</taxon>
        <taxon>Insecta</taxon>
        <taxon>Pterygota</taxon>
        <taxon>Neoptera</taxon>
        <taxon>Paraneoptera</taxon>
        <taxon>Psocodea</taxon>
        <taxon>Troctomorpha</taxon>
        <taxon>Phthiraptera</taxon>
        <taxon>Amblycera</taxon>
        <taxon>Menoponidae</taxon>
        <taxon>Menopon</taxon>
    </lineage>
</organism>
<dbReference type="InterPro" id="IPR019775">
    <property type="entry name" value="WD40_repeat_CS"/>
</dbReference>
<feature type="region of interest" description="Disordered" evidence="4">
    <location>
        <begin position="654"/>
        <end position="673"/>
    </location>
</feature>
<dbReference type="Pfam" id="PF00400">
    <property type="entry name" value="WD40"/>
    <property type="match status" value="8"/>
</dbReference>
<evidence type="ECO:0000256" key="2">
    <source>
        <dbReference type="ARBA" id="ARBA00022737"/>
    </source>
</evidence>
<dbReference type="SUPFAM" id="SSF50978">
    <property type="entry name" value="WD40 repeat-like"/>
    <property type="match status" value="1"/>
</dbReference>
<evidence type="ECO:0000313" key="6">
    <source>
        <dbReference type="EMBL" id="KAL0266870.1"/>
    </source>
</evidence>
<dbReference type="PROSITE" id="PS50082">
    <property type="entry name" value="WD_REPEATS_2"/>
    <property type="match status" value="7"/>
</dbReference>
<dbReference type="InterPro" id="IPR036322">
    <property type="entry name" value="WD40_repeat_dom_sf"/>
</dbReference>
<dbReference type="InterPro" id="IPR052752">
    <property type="entry name" value="NACHT-WD_repeat"/>
</dbReference>
<dbReference type="InterPro" id="IPR057588">
    <property type="entry name" value="NWD1/2-like_WH"/>
</dbReference>
<comment type="caution">
    <text evidence="6">The sequence shown here is derived from an EMBL/GenBank/DDBJ whole genome shotgun (WGS) entry which is preliminary data.</text>
</comment>